<keyword evidence="2 7" id="KW-0812">Transmembrane</keyword>
<keyword evidence="1 7" id="KW-1003">Cell membrane</keyword>
<evidence type="ECO:0000256" key="3">
    <source>
        <dbReference type="ARBA" id="ARBA00022989"/>
    </source>
</evidence>
<organism evidence="9 10">
    <name type="scientific">Rhodococcus rhodochrous J45</name>
    <dbReference type="NCBI Taxonomy" id="935266"/>
    <lineage>
        <taxon>Bacteria</taxon>
        <taxon>Bacillati</taxon>
        <taxon>Actinomycetota</taxon>
        <taxon>Actinomycetes</taxon>
        <taxon>Mycobacteriales</taxon>
        <taxon>Nocardiaceae</taxon>
        <taxon>Rhodococcus</taxon>
    </lineage>
</organism>
<comment type="function">
    <text evidence="7">Functions as a peptidoglycan terminase that cleaves nascent peptidoglycan strands endolytically to terminate their elongation.</text>
</comment>
<dbReference type="GO" id="GO:0071555">
    <property type="term" value="P:cell wall organization"/>
    <property type="evidence" value="ECO:0007669"/>
    <property type="project" value="UniProtKB-KW"/>
</dbReference>
<dbReference type="Gene3D" id="3.30.1490.480">
    <property type="entry name" value="Endolytic murein transglycosylase"/>
    <property type="match status" value="1"/>
</dbReference>
<keyword evidence="6 7" id="KW-0961">Cell wall biogenesis/degradation</keyword>
<proteinExistence type="inferred from homology"/>
<dbReference type="GO" id="GO:0008932">
    <property type="term" value="F:lytic endotransglycosylase activity"/>
    <property type="evidence" value="ECO:0007669"/>
    <property type="project" value="UniProtKB-UniRule"/>
</dbReference>
<comment type="similarity">
    <text evidence="7">Belongs to the transglycosylase MltG family.</text>
</comment>
<evidence type="ECO:0000313" key="9">
    <source>
        <dbReference type="EMBL" id="TWH17169.1"/>
    </source>
</evidence>
<evidence type="ECO:0000256" key="5">
    <source>
        <dbReference type="ARBA" id="ARBA00023239"/>
    </source>
</evidence>
<dbReference type="RefSeq" id="WP_145691722.1">
    <property type="nucleotide sequence ID" value="NZ_VLJT01000017.1"/>
</dbReference>
<comment type="subcellular location">
    <subcellularLocation>
        <location evidence="7">Cell membrane</location>
        <topology evidence="7">Single-pass membrane protein</topology>
    </subcellularLocation>
</comment>
<evidence type="ECO:0000256" key="7">
    <source>
        <dbReference type="HAMAP-Rule" id="MF_02065"/>
    </source>
</evidence>
<accession>A0A562E5J4</accession>
<feature type="region of interest" description="Disordered" evidence="8">
    <location>
        <begin position="154"/>
        <end position="178"/>
    </location>
</feature>
<dbReference type="HAMAP" id="MF_02065">
    <property type="entry name" value="MltG"/>
    <property type="match status" value="1"/>
</dbReference>
<comment type="caution">
    <text evidence="9">The sequence shown here is derived from an EMBL/GenBank/DDBJ whole genome shotgun (WGS) entry which is preliminary data.</text>
</comment>
<evidence type="ECO:0000256" key="8">
    <source>
        <dbReference type="SAM" id="MobiDB-lite"/>
    </source>
</evidence>
<feature type="site" description="Important for catalytic activity" evidence="7">
    <location>
        <position position="512"/>
    </location>
</feature>
<evidence type="ECO:0000256" key="6">
    <source>
        <dbReference type="ARBA" id="ARBA00023316"/>
    </source>
</evidence>
<sequence>MSRHGRHDDHSENAREDLFADPYAGGYTQPPVDRAGAEDPYRTGSQDPYRSDPRYRYDDPYASDPRGHDAYEHDPYGGGAYEGAPGETPEARRPDPDDHETTVLNFEPGVFDGPPPGHPEQGYAEQGYADQGYAEQGYAEQGYAEQGYAEQGYAEQGYGDGGYAGAGYEQDGSTDTDPGYAPADHPEGGHLDDEYPGGYSYAARDANRDAYRDDEPADDVIAAEEITAEQRAVPVAVGGSERAARRDPKASGRKKRGRVVGALAAAVLLLVVVGGGYLAYDRFLGTNLPPDFTGPPGPAVVVQVNPGETAGEIGSEFVDKGIVASSAAFYEAAVQNSGMNSLQPGFYQVATNIPAVDAVAALVDPASRVGALVISEGRQLHDIRDVNTGAVRKGIYTLIAEASCHGDPAAENCVTYEELDAAGATPDLQALGVPEWAREAVANVPDRRRQLEGLIAAGSWDFDPTAEPVEILARLVSESAASYDATGITDAAARVGLTPYEMLISASLVEREALPQDFAKVARVILNRLDIDQMLQFDSTVNYELDETELATTDADRARVTPWNTYAMVGLPATPISSPSIGALQAMENPEPGEWIYFVTIDDKGTTLFANSYEEHLQNTELALASGILDSGR</sequence>
<dbReference type="GO" id="GO:0009252">
    <property type="term" value="P:peptidoglycan biosynthetic process"/>
    <property type="evidence" value="ECO:0007669"/>
    <property type="project" value="UniProtKB-UniRule"/>
</dbReference>
<dbReference type="PANTHER" id="PTHR30518:SF2">
    <property type="entry name" value="ENDOLYTIC MUREIN TRANSGLYCOSYLASE"/>
    <property type="match status" value="1"/>
</dbReference>
<dbReference type="AlphaFoldDB" id="A0A562E5J4"/>
<gene>
    <name evidence="7" type="primary">mltG</name>
    <name evidence="9" type="ORF">L618_000200002500</name>
</gene>
<dbReference type="EMBL" id="VLJT01000017">
    <property type="protein sequence ID" value="TWH17169.1"/>
    <property type="molecule type" value="Genomic_DNA"/>
</dbReference>
<dbReference type="PANTHER" id="PTHR30518">
    <property type="entry name" value="ENDOLYTIC MUREIN TRANSGLYCOSYLASE"/>
    <property type="match status" value="1"/>
</dbReference>
<feature type="compositionally biased region" description="Basic and acidic residues" evidence="8">
    <location>
        <begin position="49"/>
        <end position="75"/>
    </location>
</feature>
<dbReference type="GO" id="GO:0005886">
    <property type="term" value="C:plasma membrane"/>
    <property type="evidence" value="ECO:0007669"/>
    <property type="project" value="UniProtKB-SubCell"/>
</dbReference>
<feature type="transmembrane region" description="Helical" evidence="7">
    <location>
        <begin position="259"/>
        <end position="280"/>
    </location>
</feature>
<dbReference type="Proteomes" id="UP000317573">
    <property type="component" value="Unassembled WGS sequence"/>
</dbReference>
<dbReference type="EC" id="4.2.2.29" evidence="7"/>
<reference evidence="9 10" key="1">
    <citation type="submission" date="2019-07" db="EMBL/GenBank/DDBJ databases">
        <title>Genome sequencing of lignin-degrading bacterial isolates.</title>
        <authorList>
            <person name="Gladden J."/>
        </authorList>
    </citation>
    <scope>NUCLEOTIDE SEQUENCE [LARGE SCALE GENOMIC DNA]</scope>
    <source>
        <strain evidence="9 10">J45</strain>
    </source>
</reference>
<feature type="compositionally biased region" description="Basic and acidic residues" evidence="8">
    <location>
        <begin position="1"/>
        <end position="18"/>
    </location>
</feature>
<keyword evidence="3 7" id="KW-1133">Transmembrane helix</keyword>
<comment type="catalytic activity">
    <reaction evidence="7">
        <text>a peptidoglycan chain = a peptidoglycan chain with N-acetyl-1,6-anhydromuramyl-[peptide] at the reducing end + a peptidoglycan chain with N-acetylglucosamine at the non-reducing end.</text>
        <dbReference type="EC" id="4.2.2.29"/>
    </reaction>
</comment>
<evidence type="ECO:0000256" key="1">
    <source>
        <dbReference type="ARBA" id="ARBA00022475"/>
    </source>
</evidence>
<evidence type="ECO:0000256" key="4">
    <source>
        <dbReference type="ARBA" id="ARBA00023136"/>
    </source>
</evidence>
<feature type="compositionally biased region" description="Basic and acidic residues" evidence="8">
    <location>
        <begin position="89"/>
        <end position="101"/>
    </location>
</feature>
<feature type="region of interest" description="Disordered" evidence="8">
    <location>
        <begin position="1"/>
        <end position="124"/>
    </location>
</feature>
<dbReference type="Pfam" id="PF02618">
    <property type="entry name" value="YceG"/>
    <property type="match status" value="1"/>
</dbReference>
<dbReference type="InterPro" id="IPR003770">
    <property type="entry name" value="MLTG-like"/>
</dbReference>
<keyword evidence="5 7" id="KW-0456">Lyase</keyword>
<keyword evidence="4 7" id="KW-0472">Membrane</keyword>
<name>A0A562E5J4_RHORH</name>
<evidence type="ECO:0000256" key="2">
    <source>
        <dbReference type="ARBA" id="ARBA00022692"/>
    </source>
</evidence>
<protein>
    <recommendedName>
        <fullName evidence="7">Endolytic murein transglycosylase</fullName>
        <ecNumber evidence="7">4.2.2.29</ecNumber>
    </recommendedName>
    <alternativeName>
        <fullName evidence="7">Peptidoglycan lytic transglycosylase</fullName>
    </alternativeName>
    <alternativeName>
        <fullName evidence="7">Peptidoglycan polymerization terminase</fullName>
    </alternativeName>
</protein>
<evidence type="ECO:0000313" key="10">
    <source>
        <dbReference type="Proteomes" id="UP000317573"/>
    </source>
</evidence>